<protein>
    <submittedName>
        <fullName evidence="2">LSU ribosomal protein L33p @ LSU ribosomal protein L33p, zinc-independent</fullName>
    </submittedName>
</protein>
<keyword evidence="2" id="KW-0689">Ribosomal protein</keyword>
<dbReference type="EMBL" id="CADCVY010000036">
    <property type="protein sequence ID" value="CAA9496031.1"/>
    <property type="molecule type" value="Genomic_DNA"/>
</dbReference>
<feature type="compositionally biased region" description="Basic and acidic residues" evidence="1">
    <location>
        <begin position="1"/>
        <end position="11"/>
    </location>
</feature>
<feature type="region of interest" description="Disordered" evidence="1">
    <location>
        <begin position="1"/>
        <end position="55"/>
    </location>
</feature>
<feature type="non-terminal residue" evidence="2">
    <location>
        <position position="55"/>
    </location>
</feature>
<accession>A0A6J4SK89</accession>
<dbReference type="AlphaFoldDB" id="A0A6J4SK89"/>
<feature type="compositionally biased region" description="Basic and acidic residues" evidence="1">
    <location>
        <begin position="19"/>
        <end position="37"/>
    </location>
</feature>
<feature type="non-terminal residue" evidence="2">
    <location>
        <position position="1"/>
    </location>
</feature>
<gene>
    <name evidence="2" type="ORF">AVDCRST_MAG44-479</name>
</gene>
<organism evidence="2">
    <name type="scientific">uncultured Sphingomonas sp</name>
    <dbReference type="NCBI Taxonomy" id="158754"/>
    <lineage>
        <taxon>Bacteria</taxon>
        <taxon>Pseudomonadati</taxon>
        <taxon>Pseudomonadota</taxon>
        <taxon>Alphaproteobacteria</taxon>
        <taxon>Sphingomonadales</taxon>
        <taxon>Sphingomonadaceae</taxon>
        <taxon>Sphingomonas</taxon>
        <taxon>environmental samples</taxon>
    </lineage>
</organism>
<reference evidence="2" key="1">
    <citation type="submission" date="2020-02" db="EMBL/GenBank/DDBJ databases">
        <authorList>
            <person name="Meier V. D."/>
        </authorList>
    </citation>
    <scope>NUCLEOTIDE SEQUENCE</scope>
    <source>
        <strain evidence="2">AVDCRST_MAG44</strain>
    </source>
</reference>
<sequence length="55" mass="6283">GEASHRQDQARQQRRHRILLRDEKEPAHPDGEAKLQEVRSGGAQARRLQGSEDQV</sequence>
<proteinExistence type="predicted"/>
<evidence type="ECO:0000313" key="2">
    <source>
        <dbReference type="EMBL" id="CAA9496031.1"/>
    </source>
</evidence>
<evidence type="ECO:0000256" key="1">
    <source>
        <dbReference type="SAM" id="MobiDB-lite"/>
    </source>
</evidence>
<dbReference type="GO" id="GO:0005840">
    <property type="term" value="C:ribosome"/>
    <property type="evidence" value="ECO:0007669"/>
    <property type="project" value="UniProtKB-KW"/>
</dbReference>
<keyword evidence="2" id="KW-0687">Ribonucleoprotein</keyword>
<name>A0A6J4SK89_9SPHN</name>